<evidence type="ECO:0000259" key="2">
    <source>
        <dbReference type="PROSITE" id="PS00036"/>
    </source>
</evidence>
<dbReference type="InterPro" id="IPR046347">
    <property type="entry name" value="bZIP_sf"/>
</dbReference>
<dbReference type="Proteomes" id="UP001213681">
    <property type="component" value="Unassembled WGS sequence"/>
</dbReference>
<organism evidence="3 4">
    <name type="scientific">Penicillium daleae</name>
    <dbReference type="NCBI Taxonomy" id="63821"/>
    <lineage>
        <taxon>Eukaryota</taxon>
        <taxon>Fungi</taxon>
        <taxon>Dikarya</taxon>
        <taxon>Ascomycota</taxon>
        <taxon>Pezizomycotina</taxon>
        <taxon>Eurotiomycetes</taxon>
        <taxon>Eurotiomycetidae</taxon>
        <taxon>Eurotiales</taxon>
        <taxon>Aspergillaceae</taxon>
        <taxon>Penicillium</taxon>
    </lineage>
</organism>
<keyword evidence="4" id="KW-1185">Reference proteome</keyword>
<dbReference type="CDD" id="cd14688">
    <property type="entry name" value="bZIP_YAP"/>
    <property type="match status" value="1"/>
</dbReference>
<dbReference type="InterPro" id="IPR052635">
    <property type="entry name" value="Sec_Metab_Biosynth_Reg"/>
</dbReference>
<dbReference type="PANTHER" id="PTHR39607">
    <property type="entry name" value="XANTHOCILLIN BIOSYNTHESIS CLUSTER TRANSCRIPTION FACTOR XANC-RELATED"/>
    <property type="match status" value="1"/>
</dbReference>
<feature type="domain" description="BZIP" evidence="2">
    <location>
        <begin position="25"/>
        <end position="40"/>
    </location>
</feature>
<feature type="region of interest" description="Disordered" evidence="1">
    <location>
        <begin position="74"/>
        <end position="95"/>
    </location>
</feature>
<dbReference type="RefSeq" id="XP_056763414.1">
    <property type="nucleotide sequence ID" value="XM_056914565.1"/>
</dbReference>
<reference evidence="3" key="2">
    <citation type="journal article" date="2023" name="IMA Fungus">
        <title>Comparative genomic study of the Penicillium genus elucidates a diverse pangenome and 15 lateral gene transfer events.</title>
        <authorList>
            <person name="Petersen C."/>
            <person name="Sorensen T."/>
            <person name="Nielsen M.R."/>
            <person name="Sondergaard T.E."/>
            <person name="Sorensen J.L."/>
            <person name="Fitzpatrick D.A."/>
            <person name="Frisvad J.C."/>
            <person name="Nielsen K.L."/>
        </authorList>
    </citation>
    <scope>NUCLEOTIDE SEQUENCE</scope>
    <source>
        <strain evidence="3">IBT 16125</strain>
    </source>
</reference>
<feature type="compositionally biased region" description="Polar residues" evidence="1">
    <location>
        <begin position="80"/>
        <end position="95"/>
    </location>
</feature>
<evidence type="ECO:0000256" key="1">
    <source>
        <dbReference type="SAM" id="MobiDB-lite"/>
    </source>
</evidence>
<feature type="region of interest" description="Disordered" evidence="1">
    <location>
        <begin position="1"/>
        <end position="43"/>
    </location>
</feature>
<evidence type="ECO:0000313" key="3">
    <source>
        <dbReference type="EMBL" id="KAJ5440185.1"/>
    </source>
</evidence>
<protein>
    <recommendedName>
        <fullName evidence="2">BZIP domain-containing protein</fullName>
    </recommendedName>
</protein>
<dbReference type="InterPro" id="IPR004827">
    <property type="entry name" value="bZIP"/>
</dbReference>
<dbReference type="EMBL" id="JAPVEA010000008">
    <property type="protein sequence ID" value="KAJ5440185.1"/>
    <property type="molecule type" value="Genomic_DNA"/>
</dbReference>
<feature type="compositionally biased region" description="Basic and acidic residues" evidence="1">
    <location>
        <begin position="1"/>
        <end position="27"/>
    </location>
</feature>
<dbReference type="AlphaFoldDB" id="A0AAD6G032"/>
<proteinExistence type="predicted"/>
<sequence length="293" mass="31706">MRVKKGSEPRDSEGASDQKQDPLERRRLQNRLSQRNHRRKIRDRITKLQERVIANELRAAAALNGWDQPYSPPPLLGSRNAFQQDSGFGSGTSDASLPVTEPFSAFGSSYGFSLTSPWPGATAQSSAFTSGDSTWLWDFGASATDIAYYTPTLCDLMSDGTTQPFLGNSVEQKMPDMSNTGSPQSYTGFPTTQASQPLYYAVTETALPYILQVLSNASPQSRIIVLVSPDAASSSMEYATTTASLSATSSLSDFSQQTGTAQSTMCQCQSQSTVPILVAHAGSTEWATRHLRT</sequence>
<gene>
    <name evidence="3" type="ORF">N7458_011183</name>
</gene>
<accession>A0AAD6G032</accession>
<dbReference type="PANTHER" id="PTHR39607:SF3">
    <property type="entry name" value="BZIP DOMAIN-CONTAINING PROTEIN"/>
    <property type="match status" value="1"/>
</dbReference>
<dbReference type="PROSITE" id="PS00036">
    <property type="entry name" value="BZIP_BASIC"/>
    <property type="match status" value="1"/>
</dbReference>
<comment type="caution">
    <text evidence="3">The sequence shown here is derived from an EMBL/GenBank/DDBJ whole genome shotgun (WGS) entry which is preliminary data.</text>
</comment>
<evidence type="ECO:0000313" key="4">
    <source>
        <dbReference type="Proteomes" id="UP001213681"/>
    </source>
</evidence>
<dbReference type="GO" id="GO:0003700">
    <property type="term" value="F:DNA-binding transcription factor activity"/>
    <property type="evidence" value="ECO:0007669"/>
    <property type="project" value="InterPro"/>
</dbReference>
<name>A0AAD6G032_9EURO</name>
<reference evidence="3" key="1">
    <citation type="submission" date="2022-12" db="EMBL/GenBank/DDBJ databases">
        <authorList>
            <person name="Petersen C."/>
        </authorList>
    </citation>
    <scope>NUCLEOTIDE SEQUENCE</scope>
    <source>
        <strain evidence="3">IBT 16125</strain>
    </source>
</reference>
<dbReference type="SUPFAM" id="SSF57959">
    <property type="entry name" value="Leucine zipper domain"/>
    <property type="match status" value="1"/>
</dbReference>
<dbReference type="GeneID" id="81604808"/>